<proteinExistence type="inferred from homology"/>
<accession>A0AAW1L2R4</accession>
<reference evidence="17" key="1">
    <citation type="submission" date="2024-03" db="EMBL/GenBank/DDBJ databases">
        <title>WGS assembly of Saponaria officinalis var. Norfolk2.</title>
        <authorList>
            <person name="Jenkins J."/>
            <person name="Shu S."/>
            <person name="Grimwood J."/>
            <person name="Barry K."/>
            <person name="Goodstein D."/>
            <person name="Schmutz J."/>
            <person name="Leebens-Mack J."/>
            <person name="Osbourn A."/>
        </authorList>
    </citation>
    <scope>NUCLEOTIDE SEQUENCE [LARGE SCALE GENOMIC DNA]</scope>
    <source>
        <strain evidence="17">JIC</strain>
    </source>
</reference>
<evidence type="ECO:0000256" key="6">
    <source>
        <dbReference type="ARBA" id="ARBA00022723"/>
    </source>
</evidence>
<keyword evidence="9 14" id="KW-0067">ATP-binding</keyword>
<feature type="chain" id="PRO_5043822367" description="Nucleoside diphosphate kinase" evidence="15">
    <location>
        <begin position="27"/>
        <end position="173"/>
    </location>
</feature>
<dbReference type="PANTHER" id="PTHR46161">
    <property type="entry name" value="NUCLEOSIDE DIPHOSPHATE KINASE"/>
    <property type="match status" value="1"/>
</dbReference>
<gene>
    <name evidence="17" type="ORF">RND81_05G243100</name>
</gene>
<evidence type="ECO:0000256" key="9">
    <source>
        <dbReference type="ARBA" id="ARBA00022840"/>
    </source>
</evidence>
<dbReference type="GO" id="GO:0006183">
    <property type="term" value="P:GTP biosynthetic process"/>
    <property type="evidence" value="ECO:0007669"/>
    <property type="project" value="InterPro"/>
</dbReference>
<dbReference type="Gene3D" id="3.30.70.141">
    <property type="entry name" value="Nucleoside diphosphate kinase-like domain"/>
    <property type="match status" value="1"/>
</dbReference>
<keyword evidence="6" id="KW-0479">Metal-binding</keyword>
<evidence type="ECO:0000256" key="3">
    <source>
        <dbReference type="ARBA" id="ARBA00008142"/>
    </source>
</evidence>
<keyword evidence="8 14" id="KW-0418">Kinase</keyword>
<evidence type="ECO:0000256" key="5">
    <source>
        <dbReference type="ARBA" id="ARBA00022679"/>
    </source>
</evidence>
<dbReference type="PANTHER" id="PTHR46161:SF3">
    <property type="entry name" value="NUCLEOSIDE DIPHOSPHATE KINASE DDB_G0292928-RELATED"/>
    <property type="match status" value="1"/>
</dbReference>
<dbReference type="Proteomes" id="UP001443914">
    <property type="component" value="Unassembled WGS sequence"/>
</dbReference>
<comment type="catalytic activity">
    <reaction evidence="2">
        <text>a ribonucleoside 5'-diphosphate + ATP = a ribonucleoside 5'-triphosphate + ADP</text>
        <dbReference type="Rhea" id="RHEA:18113"/>
        <dbReference type="ChEBI" id="CHEBI:30616"/>
        <dbReference type="ChEBI" id="CHEBI:57930"/>
        <dbReference type="ChEBI" id="CHEBI:61557"/>
        <dbReference type="ChEBI" id="CHEBI:456216"/>
        <dbReference type="EC" id="2.7.4.6"/>
    </reaction>
</comment>
<dbReference type="InterPro" id="IPR036850">
    <property type="entry name" value="NDK-like_dom_sf"/>
</dbReference>
<dbReference type="GO" id="GO:0004550">
    <property type="term" value="F:nucleoside diphosphate kinase activity"/>
    <property type="evidence" value="ECO:0007669"/>
    <property type="project" value="UniProtKB-EC"/>
</dbReference>
<keyword evidence="15" id="KW-0732">Signal</keyword>
<evidence type="ECO:0000256" key="10">
    <source>
        <dbReference type="ARBA" id="ARBA00022842"/>
    </source>
</evidence>
<evidence type="ECO:0000256" key="14">
    <source>
        <dbReference type="RuleBase" id="RU004013"/>
    </source>
</evidence>
<comment type="similarity">
    <text evidence="3 12 13">Belongs to the NDK family.</text>
</comment>
<feature type="active site" description="Pros-phosphohistidine intermediate" evidence="12">
    <location>
        <position position="147"/>
    </location>
</feature>
<keyword evidence="18" id="KW-1185">Reference proteome</keyword>
<keyword evidence="4" id="KW-0963">Cytoplasm</keyword>
<evidence type="ECO:0000256" key="2">
    <source>
        <dbReference type="ARBA" id="ARBA00000937"/>
    </source>
</evidence>
<dbReference type="PROSITE" id="PS00469">
    <property type="entry name" value="NDPK"/>
    <property type="match status" value="1"/>
</dbReference>
<feature type="signal peptide" evidence="15">
    <location>
        <begin position="1"/>
        <end position="26"/>
    </location>
</feature>
<evidence type="ECO:0000256" key="7">
    <source>
        <dbReference type="ARBA" id="ARBA00022741"/>
    </source>
</evidence>
<dbReference type="InterPro" id="IPR023005">
    <property type="entry name" value="Nucleoside_diP_kinase_AS"/>
</dbReference>
<feature type="binding site" evidence="12">
    <location>
        <position position="120"/>
    </location>
    <ligand>
        <name>ATP</name>
        <dbReference type="ChEBI" id="CHEBI:30616"/>
    </ligand>
</feature>
<feature type="binding site" evidence="12">
    <location>
        <position position="134"/>
    </location>
    <ligand>
        <name>ATP</name>
        <dbReference type="ChEBI" id="CHEBI:30616"/>
    </ligand>
</feature>
<dbReference type="InterPro" id="IPR001564">
    <property type="entry name" value="Nucleoside_diP_kinase"/>
</dbReference>
<dbReference type="GO" id="GO:0006241">
    <property type="term" value="P:CTP biosynthetic process"/>
    <property type="evidence" value="ECO:0007669"/>
    <property type="project" value="InterPro"/>
</dbReference>
<dbReference type="Pfam" id="PF00334">
    <property type="entry name" value="NDK"/>
    <property type="match status" value="1"/>
</dbReference>
<feature type="binding site" evidence="12">
    <location>
        <position position="114"/>
    </location>
    <ligand>
        <name>ATP</name>
        <dbReference type="ChEBI" id="CHEBI:30616"/>
    </ligand>
</feature>
<dbReference type="PROSITE" id="PS51374">
    <property type="entry name" value="NDPK_LIKE"/>
    <property type="match status" value="1"/>
</dbReference>
<evidence type="ECO:0000256" key="13">
    <source>
        <dbReference type="RuleBase" id="RU004011"/>
    </source>
</evidence>
<feature type="domain" description="Nucleoside diphosphate kinase-like" evidence="16">
    <location>
        <begin position="30"/>
        <end position="170"/>
    </location>
</feature>
<dbReference type="GO" id="GO:0005524">
    <property type="term" value="F:ATP binding"/>
    <property type="evidence" value="ECO:0007669"/>
    <property type="project" value="UniProtKB-KW"/>
</dbReference>
<comment type="catalytic activity">
    <reaction evidence="1 14">
        <text>a 2'-deoxyribonucleoside 5'-diphosphate + ATP = a 2'-deoxyribonucleoside 5'-triphosphate + ADP</text>
        <dbReference type="Rhea" id="RHEA:44640"/>
        <dbReference type="ChEBI" id="CHEBI:30616"/>
        <dbReference type="ChEBI" id="CHEBI:61560"/>
        <dbReference type="ChEBI" id="CHEBI:73316"/>
        <dbReference type="ChEBI" id="CHEBI:456216"/>
        <dbReference type="EC" id="2.7.4.6"/>
    </reaction>
</comment>
<evidence type="ECO:0000256" key="1">
    <source>
        <dbReference type="ARBA" id="ARBA00000082"/>
    </source>
</evidence>
<evidence type="ECO:0000256" key="4">
    <source>
        <dbReference type="ARBA" id="ARBA00022490"/>
    </source>
</evidence>
<evidence type="ECO:0000313" key="18">
    <source>
        <dbReference type="Proteomes" id="UP001443914"/>
    </source>
</evidence>
<feature type="binding site" evidence="12">
    <location>
        <position position="144"/>
    </location>
    <ligand>
        <name>ATP</name>
        <dbReference type="ChEBI" id="CHEBI:30616"/>
    </ligand>
</feature>
<dbReference type="PRINTS" id="PR01243">
    <property type="entry name" value="NUCDPKINASE"/>
</dbReference>
<dbReference type="AlphaFoldDB" id="A0AAW1L2R4"/>
<dbReference type="InterPro" id="IPR034907">
    <property type="entry name" value="NDK-like_dom"/>
</dbReference>
<organism evidence="17 18">
    <name type="scientific">Saponaria officinalis</name>
    <name type="common">Common soapwort</name>
    <name type="synonym">Lychnis saponaria</name>
    <dbReference type="NCBI Taxonomy" id="3572"/>
    <lineage>
        <taxon>Eukaryota</taxon>
        <taxon>Viridiplantae</taxon>
        <taxon>Streptophyta</taxon>
        <taxon>Embryophyta</taxon>
        <taxon>Tracheophyta</taxon>
        <taxon>Spermatophyta</taxon>
        <taxon>Magnoliopsida</taxon>
        <taxon>eudicotyledons</taxon>
        <taxon>Gunneridae</taxon>
        <taxon>Pentapetalae</taxon>
        <taxon>Caryophyllales</taxon>
        <taxon>Caryophyllaceae</taxon>
        <taxon>Caryophylleae</taxon>
        <taxon>Saponaria</taxon>
    </lineage>
</organism>
<comment type="caution">
    <text evidence="17">The sequence shown here is derived from an EMBL/GenBank/DDBJ whole genome shotgun (WGS) entry which is preliminary data.</text>
</comment>
<evidence type="ECO:0000256" key="11">
    <source>
        <dbReference type="ARBA" id="ARBA00023080"/>
    </source>
</evidence>
<dbReference type="EMBL" id="JBDFQZ010000005">
    <property type="protein sequence ID" value="KAK9726879.1"/>
    <property type="molecule type" value="Genomic_DNA"/>
</dbReference>
<sequence length="173" mass="19362">MASHLLISLFFIVFAVLHTCSLYCWGAIEKEKTLAMIKPDGVSGNYSDRIKKVIVDSGFSISRELGTRLDEDSVKEFYAEHSSKSFFPNLIKYMTSGPVLVMVLEKDNAVADWRKLIGPTDAEKARITHPQSIRAMCGSNAERNCVHGSDSVQSASREISFFFDIHGTRHDEL</sequence>
<evidence type="ECO:0000256" key="12">
    <source>
        <dbReference type="PROSITE-ProRule" id="PRU00706"/>
    </source>
</evidence>
<dbReference type="SMART" id="SM00562">
    <property type="entry name" value="NDK"/>
    <property type="match status" value="1"/>
</dbReference>
<keyword evidence="10" id="KW-0460">Magnesium</keyword>
<dbReference type="GO" id="GO:0046872">
    <property type="term" value="F:metal ion binding"/>
    <property type="evidence" value="ECO:0007669"/>
    <property type="project" value="UniProtKB-KW"/>
</dbReference>
<dbReference type="SUPFAM" id="SSF54919">
    <property type="entry name" value="Nucleoside diphosphate kinase, NDK"/>
    <property type="match status" value="1"/>
</dbReference>
<protein>
    <recommendedName>
        <fullName evidence="14">Nucleoside diphosphate kinase</fullName>
        <ecNumber evidence="14">2.7.4.6</ecNumber>
    </recommendedName>
</protein>
<dbReference type="EC" id="2.7.4.6" evidence="14"/>
<keyword evidence="5 14" id="KW-0808">Transferase</keyword>
<feature type="binding site" evidence="12">
    <location>
        <position position="86"/>
    </location>
    <ligand>
        <name>ATP</name>
        <dbReference type="ChEBI" id="CHEBI:30616"/>
    </ligand>
</feature>
<name>A0AAW1L2R4_SAPOF</name>
<evidence type="ECO:0000259" key="16">
    <source>
        <dbReference type="SMART" id="SM00562"/>
    </source>
</evidence>
<evidence type="ECO:0000256" key="8">
    <source>
        <dbReference type="ARBA" id="ARBA00022777"/>
    </source>
</evidence>
<evidence type="ECO:0000313" key="17">
    <source>
        <dbReference type="EMBL" id="KAK9726879.1"/>
    </source>
</evidence>
<keyword evidence="7 14" id="KW-0547">Nucleotide-binding</keyword>
<feature type="binding site" evidence="12">
    <location>
        <position position="38"/>
    </location>
    <ligand>
        <name>ATP</name>
        <dbReference type="ChEBI" id="CHEBI:30616"/>
    </ligand>
</feature>
<keyword evidence="11" id="KW-0546">Nucleotide metabolism</keyword>
<dbReference type="GO" id="GO:0006228">
    <property type="term" value="P:UTP biosynthetic process"/>
    <property type="evidence" value="ECO:0007669"/>
    <property type="project" value="InterPro"/>
</dbReference>
<evidence type="ECO:0000256" key="15">
    <source>
        <dbReference type="SAM" id="SignalP"/>
    </source>
</evidence>